<proteinExistence type="predicted"/>
<name>A0ACC2HWR3_9PEZI</name>
<gene>
    <name evidence="1" type="ORF">ONZ43_g6712</name>
</gene>
<protein>
    <submittedName>
        <fullName evidence="1">Uncharacterized protein</fullName>
    </submittedName>
</protein>
<evidence type="ECO:0000313" key="1">
    <source>
        <dbReference type="EMBL" id="KAJ8107512.1"/>
    </source>
</evidence>
<organism evidence="1 2">
    <name type="scientific">Nemania bipapillata</name>
    <dbReference type="NCBI Taxonomy" id="110536"/>
    <lineage>
        <taxon>Eukaryota</taxon>
        <taxon>Fungi</taxon>
        <taxon>Dikarya</taxon>
        <taxon>Ascomycota</taxon>
        <taxon>Pezizomycotina</taxon>
        <taxon>Sordariomycetes</taxon>
        <taxon>Xylariomycetidae</taxon>
        <taxon>Xylariales</taxon>
        <taxon>Xylariaceae</taxon>
        <taxon>Nemania</taxon>
    </lineage>
</organism>
<evidence type="ECO:0000313" key="2">
    <source>
        <dbReference type="Proteomes" id="UP001153334"/>
    </source>
</evidence>
<keyword evidence="2" id="KW-1185">Reference proteome</keyword>
<comment type="caution">
    <text evidence="1">The sequence shown here is derived from an EMBL/GenBank/DDBJ whole genome shotgun (WGS) entry which is preliminary data.</text>
</comment>
<dbReference type="Proteomes" id="UP001153334">
    <property type="component" value="Unassembled WGS sequence"/>
</dbReference>
<sequence>MDQPAAKKRRLAPKVEPQPSPSHASQPPPPTTASYAHESTTQPTQHYQTQDIPPPPPERHEFESFARHLQDAAMLIYRQSQRSPYNKASVLLLRWEDDPAAELELVALEQVFRERYSYRTDRWVIPAIANPSMKLGVRMASFLEPASPDHLLIIHYAGYSYVGSDKHLYWASNTKRDTSKLRWSGFRCLFEESQSDMLLLMDSGVVQEPAVKGGSSTKQIIAAGTPDHYSREPGARSFTANLTEAFLQLGNGRPFTTEHLYQEAARLRQHDLPQSPGRANGITKSEPLSLTTRSGAPIAISKGYSRSRL</sequence>
<accession>A0ACC2HWR3</accession>
<reference evidence="1" key="1">
    <citation type="submission" date="2022-11" db="EMBL/GenBank/DDBJ databases">
        <title>Genome Sequence of Nemania bipapillata.</title>
        <authorList>
            <person name="Buettner E."/>
        </authorList>
    </citation>
    <scope>NUCLEOTIDE SEQUENCE</scope>
    <source>
        <strain evidence="1">CP14</strain>
    </source>
</reference>
<dbReference type="EMBL" id="JAPESX010002508">
    <property type="protein sequence ID" value="KAJ8107512.1"/>
    <property type="molecule type" value="Genomic_DNA"/>
</dbReference>